<sequence length="27" mass="3079">MPKSPQNWLFRIGLYLGSIGTRPCDMP</sequence>
<dbReference type="AlphaFoldDB" id="A0A0B0PEA2"/>
<gene>
    <name evidence="1" type="ORF">F383_03128</name>
</gene>
<dbReference type="EMBL" id="KN430015">
    <property type="protein sequence ID" value="KHG24763.1"/>
    <property type="molecule type" value="Genomic_DNA"/>
</dbReference>
<evidence type="ECO:0000313" key="2">
    <source>
        <dbReference type="Proteomes" id="UP000032142"/>
    </source>
</evidence>
<accession>A0A0B0PEA2</accession>
<organism evidence="1 2">
    <name type="scientific">Gossypium arboreum</name>
    <name type="common">Tree cotton</name>
    <name type="synonym">Gossypium nanking</name>
    <dbReference type="NCBI Taxonomy" id="29729"/>
    <lineage>
        <taxon>Eukaryota</taxon>
        <taxon>Viridiplantae</taxon>
        <taxon>Streptophyta</taxon>
        <taxon>Embryophyta</taxon>
        <taxon>Tracheophyta</taxon>
        <taxon>Spermatophyta</taxon>
        <taxon>Magnoliopsida</taxon>
        <taxon>eudicotyledons</taxon>
        <taxon>Gunneridae</taxon>
        <taxon>Pentapetalae</taxon>
        <taxon>rosids</taxon>
        <taxon>malvids</taxon>
        <taxon>Malvales</taxon>
        <taxon>Malvaceae</taxon>
        <taxon>Malvoideae</taxon>
        <taxon>Gossypium</taxon>
    </lineage>
</organism>
<name>A0A0B0PEA2_GOSAR</name>
<dbReference type="Proteomes" id="UP000032142">
    <property type="component" value="Unassembled WGS sequence"/>
</dbReference>
<keyword evidence="2" id="KW-1185">Reference proteome</keyword>
<proteinExistence type="predicted"/>
<reference evidence="2" key="1">
    <citation type="submission" date="2014-09" db="EMBL/GenBank/DDBJ databases">
        <authorList>
            <person name="Mudge J."/>
            <person name="Ramaraj T."/>
            <person name="Lindquist I.E."/>
            <person name="Bharti A.K."/>
            <person name="Sundararajan A."/>
            <person name="Cameron C.T."/>
            <person name="Woodward J.E."/>
            <person name="May G.D."/>
            <person name="Brubaker C."/>
            <person name="Broadhvest J."/>
            <person name="Wilkins T.A."/>
        </authorList>
    </citation>
    <scope>NUCLEOTIDE SEQUENCE</scope>
    <source>
        <strain evidence="2">cv. AKA8401</strain>
    </source>
</reference>
<evidence type="ECO:0000313" key="1">
    <source>
        <dbReference type="EMBL" id="KHG24763.1"/>
    </source>
</evidence>
<protein>
    <submittedName>
        <fullName evidence="1">Uncharacterized protein</fullName>
    </submittedName>
</protein>